<organism evidence="2 3">
    <name type="scientific">Suillus luteus UH-Slu-Lm8-n1</name>
    <dbReference type="NCBI Taxonomy" id="930992"/>
    <lineage>
        <taxon>Eukaryota</taxon>
        <taxon>Fungi</taxon>
        <taxon>Dikarya</taxon>
        <taxon>Basidiomycota</taxon>
        <taxon>Agaricomycotina</taxon>
        <taxon>Agaricomycetes</taxon>
        <taxon>Agaricomycetidae</taxon>
        <taxon>Boletales</taxon>
        <taxon>Suillineae</taxon>
        <taxon>Suillaceae</taxon>
        <taxon>Suillus</taxon>
    </lineage>
</organism>
<proteinExistence type="predicted"/>
<feature type="region of interest" description="Disordered" evidence="1">
    <location>
        <begin position="83"/>
        <end position="110"/>
    </location>
</feature>
<keyword evidence="3" id="KW-1185">Reference proteome</keyword>
<dbReference type="AlphaFoldDB" id="A0A0D0AQ91"/>
<evidence type="ECO:0000313" key="3">
    <source>
        <dbReference type="Proteomes" id="UP000054485"/>
    </source>
</evidence>
<gene>
    <name evidence="2" type="ORF">CY34DRAFT_110389</name>
</gene>
<feature type="compositionally biased region" description="Basic residues" evidence="1">
    <location>
        <begin position="310"/>
        <end position="321"/>
    </location>
</feature>
<evidence type="ECO:0000256" key="1">
    <source>
        <dbReference type="SAM" id="MobiDB-lite"/>
    </source>
</evidence>
<dbReference type="EMBL" id="KN835801">
    <property type="protein sequence ID" value="KIK34153.1"/>
    <property type="molecule type" value="Genomic_DNA"/>
</dbReference>
<protein>
    <submittedName>
        <fullName evidence="2">Uncharacterized protein</fullName>
    </submittedName>
</protein>
<dbReference type="OrthoDB" id="2688760at2759"/>
<name>A0A0D0AQ91_9AGAM</name>
<reference evidence="3" key="2">
    <citation type="submission" date="2015-01" db="EMBL/GenBank/DDBJ databases">
        <title>Evolutionary Origins and Diversification of the Mycorrhizal Mutualists.</title>
        <authorList>
            <consortium name="DOE Joint Genome Institute"/>
            <consortium name="Mycorrhizal Genomics Consortium"/>
            <person name="Kohler A."/>
            <person name="Kuo A."/>
            <person name="Nagy L.G."/>
            <person name="Floudas D."/>
            <person name="Copeland A."/>
            <person name="Barry K.W."/>
            <person name="Cichocki N."/>
            <person name="Veneault-Fourrey C."/>
            <person name="LaButti K."/>
            <person name="Lindquist E.A."/>
            <person name="Lipzen A."/>
            <person name="Lundell T."/>
            <person name="Morin E."/>
            <person name="Murat C."/>
            <person name="Riley R."/>
            <person name="Ohm R."/>
            <person name="Sun H."/>
            <person name="Tunlid A."/>
            <person name="Henrissat B."/>
            <person name="Grigoriev I.V."/>
            <person name="Hibbett D.S."/>
            <person name="Martin F."/>
        </authorList>
    </citation>
    <scope>NUCLEOTIDE SEQUENCE [LARGE SCALE GENOMIC DNA]</scope>
    <source>
        <strain evidence="3">UH-Slu-Lm8-n1</strain>
    </source>
</reference>
<reference evidence="2 3" key="1">
    <citation type="submission" date="2014-04" db="EMBL/GenBank/DDBJ databases">
        <authorList>
            <consortium name="DOE Joint Genome Institute"/>
            <person name="Kuo A."/>
            <person name="Ruytinx J."/>
            <person name="Rineau F."/>
            <person name="Colpaert J."/>
            <person name="Kohler A."/>
            <person name="Nagy L.G."/>
            <person name="Floudas D."/>
            <person name="Copeland A."/>
            <person name="Barry K.W."/>
            <person name="Cichocki N."/>
            <person name="Veneault-Fourrey C."/>
            <person name="LaButti K."/>
            <person name="Lindquist E.A."/>
            <person name="Lipzen A."/>
            <person name="Lundell T."/>
            <person name="Morin E."/>
            <person name="Murat C."/>
            <person name="Sun H."/>
            <person name="Tunlid A."/>
            <person name="Henrissat B."/>
            <person name="Grigoriev I.V."/>
            <person name="Hibbett D.S."/>
            <person name="Martin F."/>
            <person name="Nordberg H.P."/>
            <person name="Cantor M.N."/>
            <person name="Hua S.X."/>
        </authorList>
    </citation>
    <scope>NUCLEOTIDE SEQUENCE [LARGE SCALE GENOMIC DNA]</scope>
    <source>
        <strain evidence="2 3">UH-Slu-Lm8-n1</strain>
    </source>
</reference>
<feature type="compositionally biased region" description="Pro residues" evidence="1">
    <location>
        <begin position="336"/>
        <end position="353"/>
    </location>
</feature>
<feature type="region of interest" description="Disordered" evidence="1">
    <location>
        <begin position="306"/>
        <end position="355"/>
    </location>
</feature>
<dbReference type="InParanoid" id="A0A0D0AQ91"/>
<dbReference type="Proteomes" id="UP000054485">
    <property type="component" value="Unassembled WGS sequence"/>
</dbReference>
<evidence type="ECO:0000313" key="2">
    <source>
        <dbReference type="EMBL" id="KIK34153.1"/>
    </source>
</evidence>
<sequence>MYPIDEPLPSPTNIVDIYLPNDDLRVASNFETSTNDRHDGPHTIMMGPPSQLQLWHDGRFKPIPPPPPTSYDYRFDSLLDAAADEPSSATTNTSFPPPSPYSTTNTSTMSLNAHSHPQVAHHFQPQLVGSMYLSSMQMPMHQHDAAAGTLHSAGAIPDVSSLNVLHPQPDSEYQSRAMVPASHSYGAAMRDYFQSGSGAASMHPQMPNYHDATAYHSAAVDLTFSQLHHYSASGPPSHFYHLPEHIGSTVQELSQLLLNEDSLLPSGVKGFFRQDDVTCALKAATQDASHNQESVKQCITFHPYQWPPQKKSRATTRKARKAGLEPQVPNSAPSMAAPPQPVATPTPSEPAPDPSELLYNINNLLSEPYRAIMHMIKKSAQPGVQRGLRLRPPLRPADVEPDYQKAAVAHWLDPTIFPPRFFFGEDETGSHFLENELVWDVVVNTVTELKLYTYIKTLKSLFCASAAAVKCALQEFQTGKFVVVDFVAVEYQPLYDSFINYIDNEISNSQPLLDRWEEYNELTRVRLHQICS</sequence>
<dbReference type="HOGENOM" id="CLU_512079_0_0_1"/>
<accession>A0A0D0AQ91</accession>
<feature type="compositionally biased region" description="Low complexity" evidence="1">
    <location>
        <begin position="101"/>
        <end position="110"/>
    </location>
</feature>